<proteinExistence type="predicted"/>
<evidence type="ECO:0008006" key="4">
    <source>
        <dbReference type="Google" id="ProtNLM"/>
    </source>
</evidence>
<feature type="transmembrane region" description="Helical" evidence="1">
    <location>
        <begin position="92"/>
        <end position="113"/>
    </location>
</feature>
<keyword evidence="3" id="KW-1185">Reference proteome</keyword>
<gene>
    <name evidence="2" type="ORF">BpHYR1_008557</name>
</gene>
<organism evidence="2 3">
    <name type="scientific">Brachionus plicatilis</name>
    <name type="common">Marine rotifer</name>
    <name type="synonym">Brachionus muelleri</name>
    <dbReference type="NCBI Taxonomy" id="10195"/>
    <lineage>
        <taxon>Eukaryota</taxon>
        <taxon>Metazoa</taxon>
        <taxon>Spiralia</taxon>
        <taxon>Gnathifera</taxon>
        <taxon>Rotifera</taxon>
        <taxon>Eurotatoria</taxon>
        <taxon>Monogononta</taxon>
        <taxon>Pseudotrocha</taxon>
        <taxon>Ploima</taxon>
        <taxon>Brachionidae</taxon>
        <taxon>Brachionus</taxon>
    </lineage>
</organism>
<reference evidence="2 3" key="1">
    <citation type="journal article" date="2018" name="Sci. Rep.">
        <title>Genomic signatures of local adaptation to the degree of environmental predictability in rotifers.</title>
        <authorList>
            <person name="Franch-Gras L."/>
            <person name="Hahn C."/>
            <person name="Garcia-Roger E.M."/>
            <person name="Carmona M.J."/>
            <person name="Serra M."/>
            <person name="Gomez A."/>
        </authorList>
    </citation>
    <scope>NUCLEOTIDE SEQUENCE [LARGE SCALE GENOMIC DNA]</scope>
    <source>
        <strain evidence="2">HYR1</strain>
    </source>
</reference>
<evidence type="ECO:0000256" key="1">
    <source>
        <dbReference type="SAM" id="Phobius"/>
    </source>
</evidence>
<keyword evidence="1" id="KW-0812">Transmembrane</keyword>
<comment type="caution">
    <text evidence="2">The sequence shown here is derived from an EMBL/GenBank/DDBJ whole genome shotgun (WGS) entry which is preliminary data.</text>
</comment>
<dbReference type="Proteomes" id="UP000276133">
    <property type="component" value="Unassembled WGS sequence"/>
</dbReference>
<protein>
    <recommendedName>
        <fullName evidence="4">Transmembrane protein</fullName>
    </recommendedName>
</protein>
<keyword evidence="1" id="KW-1133">Transmembrane helix</keyword>
<name>A0A3M7PDF8_BRAPC</name>
<keyword evidence="1" id="KW-0472">Membrane</keyword>
<evidence type="ECO:0000313" key="2">
    <source>
        <dbReference type="EMBL" id="RMZ97141.1"/>
    </source>
</evidence>
<dbReference type="AlphaFoldDB" id="A0A3M7PDF8"/>
<dbReference type="EMBL" id="REGN01011601">
    <property type="protein sequence ID" value="RMZ97141.1"/>
    <property type="molecule type" value="Genomic_DNA"/>
</dbReference>
<sequence>MSTSYSSKSIKKLVNLLSKLHRMIYVKTNQQSKEKMSDSQIFARQIRPIRSISLSNIDKCLNRRQSCCAELKCSKCFKAVYSSKINYELITFCDYVIADFCLLIFILNLVFVFKLDSLISNDLCCAHDLIEAKNTSRVARTVILLVGYNQFLQQQQQIHQQMHQESLFYNQNSRSNTIGNIMNHSNSIPSQHSQQQTAV</sequence>
<accession>A0A3M7PDF8</accession>
<evidence type="ECO:0000313" key="3">
    <source>
        <dbReference type="Proteomes" id="UP000276133"/>
    </source>
</evidence>